<keyword evidence="6 10" id="KW-0547">Nucleotide-binding</keyword>
<dbReference type="AlphaFoldDB" id="A0A841T7W0"/>
<feature type="domain" description="S-adenosylmethionine synthetase N-terminal" evidence="13">
    <location>
        <begin position="7"/>
        <end position="105"/>
    </location>
</feature>
<feature type="binding site" description="in other chain" evidence="10">
    <location>
        <position position="103"/>
    </location>
    <ligand>
        <name>L-methionine</name>
        <dbReference type="ChEBI" id="CHEBI:57844"/>
        <note>ligand shared between two neighboring subunits</note>
    </ligand>
</feature>
<keyword evidence="4 10" id="KW-0808">Transferase</keyword>
<evidence type="ECO:0000256" key="3">
    <source>
        <dbReference type="ARBA" id="ARBA00022563"/>
    </source>
</evidence>
<dbReference type="UniPathway" id="UPA00315">
    <property type="reaction ID" value="UER00080"/>
</dbReference>
<dbReference type="GO" id="GO:0006730">
    <property type="term" value="P:one-carbon metabolic process"/>
    <property type="evidence" value="ECO:0007669"/>
    <property type="project" value="UniProtKB-KW"/>
</dbReference>
<keyword evidence="7 10" id="KW-0067">ATP-binding</keyword>
<comment type="similarity">
    <text evidence="2 10 12">Belongs to the AdoMet synthase family.</text>
</comment>
<dbReference type="HAMAP" id="MF_00086">
    <property type="entry name" value="S_AdoMet_synth1"/>
    <property type="match status" value="1"/>
</dbReference>
<comment type="subunit">
    <text evidence="10">Homotetramer; dimer of dimers.</text>
</comment>
<evidence type="ECO:0000256" key="1">
    <source>
        <dbReference type="ARBA" id="ARBA00005224"/>
    </source>
</evidence>
<feature type="binding site" description="in other chain" evidence="10">
    <location>
        <begin position="260"/>
        <end position="261"/>
    </location>
    <ligand>
        <name>ATP</name>
        <dbReference type="ChEBI" id="CHEBI:30616"/>
        <note>ligand shared between two neighboring subunits</note>
    </ligand>
</feature>
<keyword evidence="9 10" id="KW-0630">Potassium</keyword>
<name>A0A841T7W0_9BACL</name>
<evidence type="ECO:0000256" key="7">
    <source>
        <dbReference type="ARBA" id="ARBA00022840"/>
    </source>
</evidence>
<dbReference type="GO" id="GO:0000287">
    <property type="term" value="F:magnesium ion binding"/>
    <property type="evidence" value="ECO:0007669"/>
    <property type="project" value="UniProtKB-UniRule"/>
</dbReference>
<evidence type="ECO:0000256" key="4">
    <source>
        <dbReference type="ARBA" id="ARBA00022679"/>
    </source>
</evidence>
<dbReference type="PIRSF" id="PIRSF000497">
    <property type="entry name" value="MAT"/>
    <property type="match status" value="1"/>
</dbReference>
<reference evidence="16 17" key="1">
    <citation type="submission" date="2020-08" db="EMBL/GenBank/DDBJ databases">
        <title>Cohnella phylogeny.</title>
        <authorList>
            <person name="Dunlap C."/>
        </authorList>
    </citation>
    <scope>NUCLEOTIDE SEQUENCE [LARGE SCALE GENOMIC DNA]</scope>
    <source>
        <strain evidence="16 17">DSM 25241</strain>
    </source>
</reference>
<comment type="cofactor">
    <cofactor evidence="10">
        <name>Mg(2+)</name>
        <dbReference type="ChEBI" id="CHEBI:18420"/>
    </cofactor>
    <text evidence="10">Binds 2 divalent ions per subunit.</text>
</comment>
<feature type="binding site" description="in other chain" evidence="10">
    <location>
        <position position="59"/>
    </location>
    <ligand>
        <name>L-methionine</name>
        <dbReference type="ChEBI" id="CHEBI:57844"/>
        <note>ligand shared between two neighboring subunits</note>
    </ligand>
</feature>
<comment type="catalytic activity">
    <reaction evidence="10">
        <text>L-methionine + ATP + H2O = S-adenosyl-L-methionine + phosphate + diphosphate</text>
        <dbReference type="Rhea" id="RHEA:21080"/>
        <dbReference type="ChEBI" id="CHEBI:15377"/>
        <dbReference type="ChEBI" id="CHEBI:30616"/>
        <dbReference type="ChEBI" id="CHEBI:33019"/>
        <dbReference type="ChEBI" id="CHEBI:43474"/>
        <dbReference type="ChEBI" id="CHEBI:57844"/>
        <dbReference type="ChEBI" id="CHEBI:59789"/>
        <dbReference type="EC" id="2.5.1.6"/>
    </reaction>
</comment>
<dbReference type="CDD" id="cd18079">
    <property type="entry name" value="S-AdoMet_synt"/>
    <property type="match status" value="1"/>
</dbReference>
<feature type="binding site" evidence="10">
    <location>
        <position position="277"/>
    </location>
    <ligand>
        <name>ATP</name>
        <dbReference type="ChEBI" id="CHEBI:30616"/>
        <note>ligand shared between two neighboring subunits</note>
    </ligand>
</feature>
<feature type="region of interest" description="Flexible loop" evidence="10">
    <location>
        <begin position="103"/>
        <end position="113"/>
    </location>
</feature>
<dbReference type="InterPro" id="IPR022629">
    <property type="entry name" value="S-AdoMet_synt_central"/>
</dbReference>
<dbReference type="InterPro" id="IPR022631">
    <property type="entry name" value="ADOMET_SYNTHASE_CS"/>
</dbReference>
<evidence type="ECO:0000256" key="9">
    <source>
        <dbReference type="ARBA" id="ARBA00022958"/>
    </source>
</evidence>
<evidence type="ECO:0000256" key="12">
    <source>
        <dbReference type="RuleBase" id="RU004462"/>
    </source>
</evidence>
<keyword evidence="8 10" id="KW-0460">Magnesium</keyword>
<dbReference type="EMBL" id="JACJVQ010000028">
    <property type="protein sequence ID" value="MBB6638150.1"/>
    <property type="molecule type" value="Genomic_DNA"/>
</dbReference>
<evidence type="ECO:0000256" key="8">
    <source>
        <dbReference type="ARBA" id="ARBA00022842"/>
    </source>
</evidence>
<comment type="caution">
    <text evidence="16">The sequence shown here is derived from an EMBL/GenBank/DDBJ whole genome shotgun (WGS) entry which is preliminary data.</text>
</comment>
<dbReference type="NCBIfam" id="TIGR01034">
    <property type="entry name" value="metK"/>
    <property type="match status" value="1"/>
</dbReference>
<evidence type="ECO:0000256" key="6">
    <source>
        <dbReference type="ARBA" id="ARBA00022741"/>
    </source>
</evidence>
<dbReference type="GO" id="GO:0004478">
    <property type="term" value="F:methionine adenosyltransferase activity"/>
    <property type="evidence" value="ECO:0007669"/>
    <property type="project" value="UniProtKB-UniRule"/>
</dbReference>
<evidence type="ECO:0000256" key="5">
    <source>
        <dbReference type="ARBA" id="ARBA00022723"/>
    </source>
</evidence>
<dbReference type="Pfam" id="PF00438">
    <property type="entry name" value="S-AdoMet_synt_N"/>
    <property type="match status" value="1"/>
</dbReference>
<dbReference type="GO" id="GO:0005737">
    <property type="term" value="C:cytoplasm"/>
    <property type="evidence" value="ECO:0007669"/>
    <property type="project" value="UniProtKB-SubCell"/>
</dbReference>
<comment type="pathway">
    <text evidence="1 10">Amino-acid biosynthesis; S-adenosyl-L-methionine biosynthesis; S-adenosyl-L-methionine from L-methionine: step 1/1.</text>
</comment>
<feature type="binding site" description="in other chain" evidence="10">
    <location>
        <position position="18"/>
    </location>
    <ligand>
        <name>ATP</name>
        <dbReference type="ChEBI" id="CHEBI:30616"/>
        <note>ligand shared between two neighboring subunits</note>
    </ligand>
</feature>
<feature type="domain" description="S-adenosylmethionine synthetase C-terminal" evidence="15">
    <location>
        <begin position="248"/>
        <end position="387"/>
    </location>
</feature>
<feature type="binding site" evidence="10">
    <location>
        <position position="20"/>
    </location>
    <ligand>
        <name>Mg(2+)</name>
        <dbReference type="ChEBI" id="CHEBI:18420"/>
    </ligand>
</feature>
<keyword evidence="5 10" id="KW-0479">Metal-binding</keyword>
<comment type="subcellular location">
    <subcellularLocation>
        <location evidence="10 11">Cytoplasm</location>
    </subcellularLocation>
</comment>
<feature type="binding site" description="in other chain" evidence="10">
    <location>
        <begin position="179"/>
        <end position="181"/>
    </location>
    <ligand>
        <name>ATP</name>
        <dbReference type="ChEBI" id="CHEBI:30616"/>
        <note>ligand shared between two neighboring subunits</note>
    </ligand>
</feature>
<dbReference type="Proteomes" id="UP000535838">
    <property type="component" value="Unassembled WGS sequence"/>
</dbReference>
<evidence type="ECO:0000259" key="15">
    <source>
        <dbReference type="Pfam" id="PF02773"/>
    </source>
</evidence>
<feature type="binding site" evidence="10">
    <location>
        <position position="281"/>
    </location>
    <ligand>
        <name>ATP</name>
        <dbReference type="ChEBI" id="CHEBI:30616"/>
        <note>ligand shared between two neighboring subunits</note>
    </ligand>
</feature>
<evidence type="ECO:0000313" key="16">
    <source>
        <dbReference type="EMBL" id="MBB6638150.1"/>
    </source>
</evidence>
<dbReference type="PANTHER" id="PTHR11964">
    <property type="entry name" value="S-ADENOSYLMETHIONINE SYNTHETASE"/>
    <property type="match status" value="1"/>
</dbReference>
<feature type="binding site" evidence="10">
    <location>
        <position position="46"/>
    </location>
    <ligand>
        <name>K(+)</name>
        <dbReference type="ChEBI" id="CHEBI:29103"/>
    </ligand>
</feature>
<comment type="cofactor">
    <cofactor evidence="10">
        <name>K(+)</name>
        <dbReference type="ChEBI" id="CHEBI:29103"/>
    </cofactor>
    <text evidence="10">Binds 1 potassium ion per subunit.</text>
</comment>
<evidence type="ECO:0000259" key="13">
    <source>
        <dbReference type="Pfam" id="PF00438"/>
    </source>
</evidence>
<dbReference type="InterPro" id="IPR022628">
    <property type="entry name" value="S-AdoMet_synt_N"/>
</dbReference>
<keyword evidence="3 10" id="KW-0554">One-carbon metabolism</keyword>
<dbReference type="PROSITE" id="PS00377">
    <property type="entry name" value="ADOMET_SYNTHASE_2"/>
    <property type="match status" value="1"/>
</dbReference>
<dbReference type="Gene3D" id="3.30.300.10">
    <property type="match status" value="3"/>
</dbReference>
<feature type="binding site" description="in other chain" evidence="10">
    <location>
        <begin position="245"/>
        <end position="246"/>
    </location>
    <ligand>
        <name>ATP</name>
        <dbReference type="ChEBI" id="CHEBI:30616"/>
        <note>ligand shared between two neighboring subunits</note>
    </ligand>
</feature>
<feature type="binding site" evidence="10">
    <location>
        <position position="254"/>
    </location>
    <ligand>
        <name>L-methionine</name>
        <dbReference type="ChEBI" id="CHEBI:57844"/>
        <note>ligand shared between two neighboring subunits</note>
    </ligand>
</feature>
<feature type="domain" description="S-adenosylmethionine synthetase central" evidence="14">
    <location>
        <begin position="129"/>
        <end position="246"/>
    </location>
</feature>
<keyword evidence="10" id="KW-0963">Cytoplasm</keyword>
<dbReference type="Pfam" id="PF02772">
    <property type="entry name" value="S-AdoMet_synt_M"/>
    <property type="match status" value="1"/>
</dbReference>
<organism evidence="16 17">
    <name type="scientific">Cohnella thailandensis</name>
    <dbReference type="NCBI Taxonomy" id="557557"/>
    <lineage>
        <taxon>Bacteria</taxon>
        <taxon>Bacillati</taxon>
        <taxon>Bacillota</taxon>
        <taxon>Bacilli</taxon>
        <taxon>Bacillales</taxon>
        <taxon>Paenibacillaceae</taxon>
        <taxon>Cohnella</taxon>
    </lineage>
</organism>
<dbReference type="Pfam" id="PF02773">
    <property type="entry name" value="S-AdoMet_synt_C"/>
    <property type="match status" value="1"/>
</dbReference>
<evidence type="ECO:0000256" key="2">
    <source>
        <dbReference type="ARBA" id="ARBA00009685"/>
    </source>
</evidence>
<proteinExistence type="inferred from homology"/>
<dbReference type="GO" id="GO:0005524">
    <property type="term" value="F:ATP binding"/>
    <property type="evidence" value="ECO:0007669"/>
    <property type="project" value="UniProtKB-UniRule"/>
</dbReference>
<dbReference type="InterPro" id="IPR022630">
    <property type="entry name" value="S-AdoMet_synt_C"/>
</dbReference>
<dbReference type="GO" id="GO:0006556">
    <property type="term" value="P:S-adenosylmethionine biosynthetic process"/>
    <property type="evidence" value="ECO:0007669"/>
    <property type="project" value="UniProtKB-UniRule"/>
</dbReference>
<accession>A0A841T7W0</accession>
<feature type="binding site" evidence="10">
    <location>
        <position position="254"/>
    </location>
    <ligand>
        <name>ATP</name>
        <dbReference type="ChEBI" id="CHEBI:30616"/>
        <note>ligand shared between two neighboring subunits</note>
    </ligand>
</feature>
<gene>
    <name evidence="10" type="primary">metK</name>
    <name evidence="16" type="ORF">H7B67_28805</name>
</gene>
<dbReference type="EC" id="2.5.1.6" evidence="10"/>
<dbReference type="SUPFAM" id="SSF55973">
    <property type="entry name" value="S-adenosylmethionine synthetase"/>
    <property type="match status" value="3"/>
</dbReference>
<dbReference type="PROSITE" id="PS00376">
    <property type="entry name" value="ADOMET_SYNTHASE_1"/>
    <property type="match status" value="1"/>
</dbReference>
<feature type="binding site" description="in other chain" evidence="10">
    <location>
        <position position="285"/>
    </location>
    <ligand>
        <name>L-methionine</name>
        <dbReference type="ChEBI" id="CHEBI:57844"/>
        <note>ligand shared between two neighboring subunits</note>
    </ligand>
</feature>
<dbReference type="InterPro" id="IPR002133">
    <property type="entry name" value="S-AdoMet_synthetase"/>
</dbReference>
<evidence type="ECO:0000256" key="11">
    <source>
        <dbReference type="RuleBase" id="RU000542"/>
    </source>
</evidence>
<keyword evidence="17" id="KW-1185">Reference proteome</keyword>
<dbReference type="RefSeq" id="WP_185123353.1">
    <property type="nucleotide sequence ID" value="NZ_JACJVQ010000028.1"/>
</dbReference>
<dbReference type="InterPro" id="IPR022636">
    <property type="entry name" value="S-AdoMet_synthetase_sfam"/>
</dbReference>
<protein>
    <recommendedName>
        <fullName evidence="10">S-adenosylmethionine synthase</fullName>
        <shortName evidence="10">AdoMet synthase</shortName>
        <ecNumber evidence="10">2.5.1.6</ecNumber>
    </recommendedName>
    <alternativeName>
        <fullName evidence="10">MAT</fullName>
    </alternativeName>
    <alternativeName>
        <fullName evidence="10">Methionine adenosyltransferase</fullName>
    </alternativeName>
</protein>
<dbReference type="FunFam" id="3.30.300.10:FF:000003">
    <property type="entry name" value="S-adenosylmethionine synthase"/>
    <property type="match status" value="1"/>
</dbReference>
<comment type="function">
    <text evidence="10">Catalyzes the formation of S-adenosylmethionine (AdoMet) from methionine and ATP. The overall synthetic reaction is composed of two sequential steps, AdoMet formation and the subsequent tripolyphosphate hydrolysis which occurs prior to release of AdoMet from the enzyme.</text>
</comment>
<evidence type="ECO:0000256" key="10">
    <source>
        <dbReference type="HAMAP-Rule" id="MF_00086"/>
    </source>
</evidence>
<sequence length="400" mass="43405">MSIKGRHLFTSESVTEGHPDKICDQISDAVLDAFLQADPYARVACEVSVATGLVLVIGEISSKADYVDISSIVRSTVREIGYTRAKYGFDASTCAVLTSLNEQSADIAQGVNAALENRDGKDVLQENADIGAGDQGLMFGFATNETPEFMPLPIALAHRLSRRLSEVRKNGTLDYLRPDGKTQVTIEYVDGKPTRVDTIVISTQHSEEVSLEQIQQDIRNHVINPVVPGQWLDGETKFFINPTGRFVIGGPQGDAGLTGRKIIVDTYGGYARHGGGAFSGKDPTKVDRSAAYAARYVAKNIVAAGLADKCEIQLAYAIGVANPVSINVDTYGTGKVSEEILVELVRSNFDLRPAGIIKMLDLRRPIYKQTAAYGHFGRTDLDLPWERLDKVEALKQGATL</sequence>
<evidence type="ECO:0000313" key="17">
    <source>
        <dbReference type="Proteomes" id="UP000535838"/>
    </source>
</evidence>
<dbReference type="FunFam" id="3.30.300.10:FF:000004">
    <property type="entry name" value="S-adenosylmethionine synthase"/>
    <property type="match status" value="1"/>
</dbReference>
<evidence type="ECO:0000259" key="14">
    <source>
        <dbReference type="Pfam" id="PF02772"/>
    </source>
</evidence>